<protein>
    <submittedName>
        <fullName evidence="1">19227_t:CDS:1</fullName>
    </submittedName>
</protein>
<organism evidence="1 2">
    <name type="scientific">Gigaspora margarita</name>
    <dbReference type="NCBI Taxonomy" id="4874"/>
    <lineage>
        <taxon>Eukaryota</taxon>
        <taxon>Fungi</taxon>
        <taxon>Fungi incertae sedis</taxon>
        <taxon>Mucoromycota</taxon>
        <taxon>Glomeromycotina</taxon>
        <taxon>Glomeromycetes</taxon>
        <taxon>Diversisporales</taxon>
        <taxon>Gigasporaceae</taxon>
        <taxon>Gigaspora</taxon>
    </lineage>
</organism>
<feature type="non-terminal residue" evidence="1">
    <location>
        <position position="1"/>
    </location>
</feature>
<sequence>YSALLELPLDLLVPALPRSHIFTALLDLSNINFFNLSLPLNPVLPGLSLNLTSTGPSQNPTLFSEPIDINSSLIFYYHHSDHQPSDLIENDNVNNKIMTDTNLEKSKNSVIFLSPPVRTALSNFSSDHQPSDLIENDNVDNRIMTDTDLEKSKNSVNFLSSPANFNSDHQLSDLIENDNVDNEILLIQIQRTERIS</sequence>
<dbReference type="Proteomes" id="UP000789901">
    <property type="component" value="Unassembled WGS sequence"/>
</dbReference>
<keyword evidence="2" id="KW-1185">Reference proteome</keyword>
<evidence type="ECO:0000313" key="1">
    <source>
        <dbReference type="EMBL" id="CAG8781665.1"/>
    </source>
</evidence>
<gene>
    <name evidence="1" type="ORF">GMARGA_LOCUS19813</name>
</gene>
<evidence type="ECO:0000313" key="2">
    <source>
        <dbReference type="Proteomes" id="UP000789901"/>
    </source>
</evidence>
<dbReference type="EMBL" id="CAJVQB010016833">
    <property type="protein sequence ID" value="CAG8781665.1"/>
    <property type="molecule type" value="Genomic_DNA"/>
</dbReference>
<proteinExistence type="predicted"/>
<accession>A0ABN7VKU4</accession>
<reference evidence="1 2" key="1">
    <citation type="submission" date="2021-06" db="EMBL/GenBank/DDBJ databases">
        <authorList>
            <person name="Kallberg Y."/>
            <person name="Tangrot J."/>
            <person name="Rosling A."/>
        </authorList>
    </citation>
    <scope>NUCLEOTIDE SEQUENCE [LARGE SCALE GENOMIC DNA]</scope>
    <source>
        <strain evidence="1 2">120-4 pot B 10/14</strain>
    </source>
</reference>
<comment type="caution">
    <text evidence="1">The sequence shown here is derived from an EMBL/GenBank/DDBJ whole genome shotgun (WGS) entry which is preliminary data.</text>
</comment>
<name>A0ABN7VKU4_GIGMA</name>